<dbReference type="EMBL" id="VXBP01004917">
    <property type="protein sequence ID" value="NXN97439.1"/>
    <property type="molecule type" value="Genomic_DNA"/>
</dbReference>
<dbReference type="GO" id="GO:0005743">
    <property type="term" value="C:mitochondrial inner membrane"/>
    <property type="evidence" value="ECO:0007669"/>
    <property type="project" value="UniProtKB-SubCell"/>
</dbReference>
<evidence type="ECO:0000256" key="14">
    <source>
        <dbReference type="ARBA" id="ARBA00030192"/>
    </source>
</evidence>
<evidence type="ECO:0000256" key="13">
    <source>
        <dbReference type="ARBA" id="ARBA00023136"/>
    </source>
</evidence>
<comment type="function">
    <text evidence="1">Accessory subunit of the mitochondrial membrane respiratory chain NADH dehydrogenase (Complex I), that is believed to be not involved in catalysis. Complex I functions in the transfer of electrons from NADH to the respiratory chain. The immediate electron acceptor for the enzyme is believed to be ubiquinone.</text>
</comment>
<feature type="non-terminal residue" evidence="17">
    <location>
        <position position="141"/>
    </location>
</feature>
<evidence type="ECO:0000256" key="1">
    <source>
        <dbReference type="ARBA" id="ARBA00002920"/>
    </source>
</evidence>
<reference evidence="17 18" key="1">
    <citation type="submission" date="2019-09" db="EMBL/GenBank/DDBJ databases">
        <title>Bird 10,000 Genomes (B10K) Project - Family phase.</title>
        <authorList>
            <person name="Zhang G."/>
        </authorList>
    </citation>
    <scope>NUCLEOTIDE SEQUENCE [LARGE SCALE GENOMIC DNA]</scope>
    <source>
        <strain evidence="17">B10K-DU-002-35</strain>
        <tissue evidence="17">Muscle</tissue>
    </source>
</reference>
<evidence type="ECO:0000256" key="2">
    <source>
        <dbReference type="ARBA" id="ARBA00004443"/>
    </source>
</evidence>
<comment type="subcellular location">
    <subcellularLocation>
        <location evidence="2">Mitochondrion inner membrane</location>
        <topology evidence="2">Peripheral membrane protein</topology>
        <orientation evidence="2">Matrix side</orientation>
    </subcellularLocation>
</comment>
<dbReference type="PANTHER" id="PTHR12868">
    <property type="entry name" value="NADH-UBIQUINONE OXIDOREDUCTASE B22 SUBUNIT"/>
    <property type="match status" value="1"/>
</dbReference>
<dbReference type="Proteomes" id="UP000565785">
    <property type="component" value="Unassembled WGS sequence"/>
</dbReference>
<evidence type="ECO:0000256" key="8">
    <source>
        <dbReference type="ARBA" id="ARBA00022660"/>
    </source>
</evidence>
<keyword evidence="18" id="KW-1185">Reference proteome</keyword>
<dbReference type="InterPro" id="IPR008011">
    <property type="entry name" value="Complex1_LYR_dom"/>
</dbReference>
<keyword evidence="9" id="KW-0999">Mitochondrion inner membrane</keyword>
<keyword evidence="11" id="KW-0007">Acetylation</keyword>
<comment type="similarity">
    <text evidence="3">Belongs to the complex I LYR family.</text>
</comment>
<evidence type="ECO:0000256" key="9">
    <source>
        <dbReference type="ARBA" id="ARBA00022792"/>
    </source>
</evidence>
<gene>
    <name evidence="17" type="primary">Ndufb9_1</name>
    <name evidence="17" type="ORF">RHICYA_R02286</name>
</gene>
<dbReference type="CDD" id="cd20263">
    <property type="entry name" value="Complex1_LYR_NDUFB9_LYRM3"/>
    <property type="match status" value="1"/>
</dbReference>
<evidence type="ECO:0000256" key="7">
    <source>
        <dbReference type="ARBA" id="ARBA00022553"/>
    </source>
</evidence>
<dbReference type="OrthoDB" id="13598at2759"/>
<feature type="non-terminal residue" evidence="17">
    <location>
        <position position="1"/>
    </location>
</feature>
<dbReference type="InterPro" id="IPR045292">
    <property type="entry name" value="Complex1_LYR_NDUFB9_LYRM3"/>
</dbReference>
<evidence type="ECO:0000256" key="11">
    <source>
        <dbReference type="ARBA" id="ARBA00022990"/>
    </source>
</evidence>
<evidence type="ECO:0000256" key="3">
    <source>
        <dbReference type="ARBA" id="ARBA00009508"/>
    </source>
</evidence>
<proteinExistence type="inferred from homology"/>
<dbReference type="AlphaFoldDB" id="A0A7L1NDA8"/>
<feature type="domain" description="Complex 1 LYR protein" evidence="16">
    <location>
        <begin position="15"/>
        <end position="51"/>
    </location>
</feature>
<evidence type="ECO:0000256" key="5">
    <source>
        <dbReference type="ARBA" id="ARBA00018684"/>
    </source>
</evidence>
<evidence type="ECO:0000256" key="10">
    <source>
        <dbReference type="ARBA" id="ARBA00022982"/>
    </source>
</evidence>
<evidence type="ECO:0000313" key="18">
    <source>
        <dbReference type="Proteomes" id="UP000565785"/>
    </source>
</evidence>
<evidence type="ECO:0000256" key="6">
    <source>
        <dbReference type="ARBA" id="ARBA00022448"/>
    </source>
</evidence>
<protein>
    <recommendedName>
        <fullName evidence="5">NADH dehydrogenase [ubiquinone] 1 beta subcomplex subunit 9</fullName>
    </recommendedName>
    <alternativeName>
        <fullName evidence="14">Complex I-B22</fullName>
    </alternativeName>
    <alternativeName>
        <fullName evidence="15">NADH-ubiquinone oxidoreductase B22 subunit</fullName>
    </alternativeName>
</protein>
<sequence>QALTHMAELHLCRDKYRYFACLLRERFEKNKDVRDMVRATELLKAGEDEFWANQHPQPYGFSDSLGGTSYERHECYRVRPPRAWLCRGSAWESFKGALTGLCLDSAVHLTVACEALPPACKEGHLPPLWWQYVTRPHETPM</sequence>
<comment type="subunit">
    <text evidence="4">Mammalian complex I is composed of 45 different subunits.</text>
</comment>
<evidence type="ECO:0000313" key="17">
    <source>
        <dbReference type="EMBL" id="NXN97439.1"/>
    </source>
</evidence>
<evidence type="ECO:0000259" key="16">
    <source>
        <dbReference type="Pfam" id="PF05347"/>
    </source>
</evidence>
<dbReference type="GO" id="GO:0006120">
    <property type="term" value="P:mitochondrial electron transport, NADH to ubiquinone"/>
    <property type="evidence" value="ECO:0007669"/>
    <property type="project" value="InterPro"/>
</dbReference>
<accession>A0A7L1NDA8</accession>
<keyword evidence="6" id="KW-0813">Transport</keyword>
<comment type="caution">
    <text evidence="17">The sequence shown here is derived from an EMBL/GenBank/DDBJ whole genome shotgun (WGS) entry which is preliminary data.</text>
</comment>
<keyword evidence="7" id="KW-0597">Phosphoprotein</keyword>
<keyword evidence="10" id="KW-0249">Electron transport</keyword>
<evidence type="ECO:0000256" key="12">
    <source>
        <dbReference type="ARBA" id="ARBA00023128"/>
    </source>
</evidence>
<dbReference type="InterPro" id="IPR033034">
    <property type="entry name" value="NDUFB9"/>
</dbReference>
<keyword evidence="8" id="KW-0679">Respiratory chain</keyword>
<name>A0A7L1NDA8_RHICY</name>
<keyword evidence="13" id="KW-0472">Membrane</keyword>
<evidence type="ECO:0000256" key="15">
    <source>
        <dbReference type="ARBA" id="ARBA00032528"/>
    </source>
</evidence>
<evidence type="ECO:0000256" key="4">
    <source>
        <dbReference type="ARBA" id="ARBA00011790"/>
    </source>
</evidence>
<keyword evidence="12" id="KW-0496">Mitochondrion</keyword>
<dbReference type="PANTHER" id="PTHR12868:SF0">
    <property type="entry name" value="NADH DEHYDROGENASE [UBIQUINONE] 1 BETA SUBCOMPLEX SUBUNIT 9"/>
    <property type="match status" value="1"/>
</dbReference>
<dbReference type="Pfam" id="PF05347">
    <property type="entry name" value="Complex1_LYR"/>
    <property type="match status" value="1"/>
</dbReference>
<organism evidence="17 18">
    <name type="scientific">Rhinopomastus cyanomelas</name>
    <name type="common">Common scimitarbill</name>
    <dbReference type="NCBI Taxonomy" id="113115"/>
    <lineage>
        <taxon>Eukaryota</taxon>
        <taxon>Metazoa</taxon>
        <taxon>Chordata</taxon>
        <taxon>Craniata</taxon>
        <taxon>Vertebrata</taxon>
        <taxon>Euteleostomi</taxon>
        <taxon>Archelosauria</taxon>
        <taxon>Archosauria</taxon>
        <taxon>Dinosauria</taxon>
        <taxon>Saurischia</taxon>
        <taxon>Theropoda</taxon>
        <taxon>Coelurosauria</taxon>
        <taxon>Aves</taxon>
        <taxon>Neognathae</taxon>
        <taxon>Neoaves</taxon>
        <taxon>Telluraves</taxon>
        <taxon>Coraciimorphae</taxon>
        <taxon>Bucerotiformes</taxon>
        <taxon>Rhinopomastidae</taxon>
        <taxon>Rhinopomastus</taxon>
    </lineage>
</organism>